<protein>
    <recommendedName>
        <fullName evidence="9">TonB-dependent transporter Oar-like beta-barrel domain-containing protein</fullName>
    </recommendedName>
</protein>
<dbReference type="InterPro" id="IPR057601">
    <property type="entry name" value="Oar-like_b-barrel"/>
</dbReference>
<organism evidence="10 11">
    <name type="scientific">Shewanella jiangmenensis</name>
    <dbReference type="NCBI Taxonomy" id="2837387"/>
    <lineage>
        <taxon>Bacteria</taxon>
        <taxon>Pseudomonadati</taxon>
        <taxon>Pseudomonadota</taxon>
        <taxon>Gammaproteobacteria</taxon>
        <taxon>Alteromonadales</taxon>
        <taxon>Shewanellaceae</taxon>
        <taxon>Shewanella</taxon>
    </lineage>
</organism>
<dbReference type="Proteomes" id="UP001195903">
    <property type="component" value="Unassembled WGS sequence"/>
</dbReference>
<dbReference type="EMBL" id="JAHEPS010000001">
    <property type="protein sequence ID" value="MBT1443879.1"/>
    <property type="molecule type" value="Genomic_DNA"/>
</dbReference>
<evidence type="ECO:0000256" key="6">
    <source>
        <dbReference type="ARBA" id="ARBA00023237"/>
    </source>
</evidence>
<evidence type="ECO:0000256" key="7">
    <source>
        <dbReference type="PROSITE-ProRule" id="PRU01360"/>
    </source>
</evidence>
<keyword evidence="3 7" id="KW-1134">Transmembrane beta strand</keyword>
<dbReference type="Gene3D" id="2.40.170.20">
    <property type="entry name" value="TonB-dependent receptor, beta-barrel domain"/>
    <property type="match status" value="1"/>
</dbReference>
<accession>A0ABS5V079</accession>
<keyword evidence="6 7" id="KW-0998">Cell outer membrane</keyword>
<dbReference type="PANTHER" id="PTHR30069:SF46">
    <property type="entry name" value="OAR PROTEIN"/>
    <property type="match status" value="1"/>
</dbReference>
<dbReference type="Pfam" id="PF25183">
    <property type="entry name" value="OMP_b-brl_4"/>
    <property type="match status" value="1"/>
</dbReference>
<comment type="subcellular location">
    <subcellularLocation>
        <location evidence="1 7">Cell outer membrane</location>
        <topology evidence="1 7">Multi-pass membrane protein</topology>
    </subcellularLocation>
</comment>
<evidence type="ECO:0000313" key="10">
    <source>
        <dbReference type="EMBL" id="MBT1443879.1"/>
    </source>
</evidence>
<dbReference type="SUPFAM" id="SSF49478">
    <property type="entry name" value="Cna protein B-type domain"/>
    <property type="match status" value="1"/>
</dbReference>
<feature type="signal peptide" evidence="8">
    <location>
        <begin position="1"/>
        <end position="27"/>
    </location>
</feature>
<comment type="caution">
    <text evidence="10">The sequence shown here is derived from an EMBL/GenBank/DDBJ whole genome shotgun (WGS) entry which is preliminary data.</text>
</comment>
<sequence length="1000" mass="110121">MNKTTFRRSLLAASITTLLAIQAPAFADNTTGSVYGTAKAGSTVTLVNPKTGIKREVVVSADGKYNISNVQPGVYTVSSGGESHEVLVAIGTGASAYFGGGTTEVISIVGSRISSIDTSSVESTTVYMADQVELLPVGRDLTSVALLAPGTVQGDSGFGNLAAFGGSSVAENGYFLNGFDVTNTRTLLDFADLPYDAVAQQQVKTGGYGAEYGRSLGGVVAVVTKRGTNDWEFGGAVYYTPDSLRASGRDALRKEPLVHPETGDLNPYLAYRSQNQNDKFSYVVHGSGPLIEDKLFFYAMFEGKHNTTDTFSTSGETSQATTNNSPKMLLKLDWNITDEQTLEFTALRNKEELDITPYKYPDGDYTHTGEHGELDADSIRTAHSGGDIFIGKYTAALTDNFTVSALIGSMKNEIYNDPIALKGFECPRVWDSRGPSSSNLAYLGCWNTNQANIVDPEFGPDTDERLSYRFSLDWVLGDHTLRAGADIEQWESGAAGTAQTGVGFDNKYFRYFTSRGRVNGVTVPAGTEYVRTWDRGSKSANFEVENTAFFVEDSWQATDELLVYAGLRSESFVNRNADGVAFVEAENSIAPRLGLSYDLSGDSTQKLYGTWGRYYIPVAANTNIRAAGVEWFDIQYFYFEGIDPVTGVPITIGDEIGEGAFDPRTAPDPGTIAVTDLDPMHQDELIIGYQLALNEDWTAGIKLIHREVKDGMDDYCSHQPFIDWAEDNGYDQFDENTMAGCLIMNPGKDFRLKMDLNNDGNLTEVTVPNSYIGLQKYDRTYKAIELNLAKASSDDWYMDASYTWSKSEGNIEGYVNSTLEQDDAGLTQDFDHPLFQENAYGYLPNDRRHQFKFIGAYYITDELSVSANFNLSSGRPVNCNGFVPLTDDLGVDQSGLQGYSASAFFCVDENGEHQPTYRGQYGRTPWTHKLDLGLTYVPHWADDKLTLQMQVFNVLNQDRVTEYVETGDIDRADPTQNPEFLNARNFQSPRYASFTVRYNF</sequence>
<name>A0ABS5V079_9GAMM</name>
<feature type="chain" id="PRO_5046622115" description="TonB-dependent transporter Oar-like beta-barrel domain-containing protein" evidence="8">
    <location>
        <begin position="28"/>
        <end position="1000"/>
    </location>
</feature>
<comment type="similarity">
    <text evidence="7">Belongs to the TonB-dependent receptor family.</text>
</comment>
<evidence type="ECO:0000256" key="5">
    <source>
        <dbReference type="ARBA" id="ARBA00023136"/>
    </source>
</evidence>
<gene>
    <name evidence="10" type="ORF">KJI95_04995</name>
</gene>
<evidence type="ECO:0000259" key="9">
    <source>
        <dbReference type="Pfam" id="PF25183"/>
    </source>
</evidence>
<evidence type="ECO:0000256" key="4">
    <source>
        <dbReference type="ARBA" id="ARBA00022692"/>
    </source>
</evidence>
<evidence type="ECO:0000256" key="8">
    <source>
        <dbReference type="SAM" id="SignalP"/>
    </source>
</evidence>
<keyword evidence="8" id="KW-0732">Signal</keyword>
<feature type="domain" description="TonB-dependent transporter Oar-like beta-barrel" evidence="9">
    <location>
        <begin position="317"/>
        <end position="572"/>
    </location>
</feature>
<reference evidence="10 11" key="1">
    <citation type="submission" date="2021-05" db="EMBL/GenBank/DDBJ databases">
        <title>Shewanella sp. JM162201.</title>
        <authorList>
            <person name="Xu S."/>
            <person name="Li A."/>
        </authorList>
    </citation>
    <scope>NUCLEOTIDE SEQUENCE [LARGE SCALE GENOMIC DNA]</scope>
    <source>
        <strain evidence="10 11">JM162201</strain>
    </source>
</reference>
<evidence type="ECO:0000256" key="2">
    <source>
        <dbReference type="ARBA" id="ARBA00022448"/>
    </source>
</evidence>
<dbReference type="PROSITE" id="PS52016">
    <property type="entry name" value="TONB_DEPENDENT_REC_3"/>
    <property type="match status" value="1"/>
</dbReference>
<keyword evidence="11" id="KW-1185">Reference proteome</keyword>
<dbReference type="RefSeq" id="WP_214506032.1">
    <property type="nucleotide sequence ID" value="NZ_JAHEPS010000001.1"/>
</dbReference>
<dbReference type="SUPFAM" id="SSF56935">
    <property type="entry name" value="Porins"/>
    <property type="match status" value="1"/>
</dbReference>
<keyword evidence="2 7" id="KW-0813">Transport</keyword>
<dbReference type="InterPro" id="IPR036942">
    <property type="entry name" value="Beta-barrel_TonB_sf"/>
</dbReference>
<dbReference type="Gene3D" id="2.170.130.10">
    <property type="entry name" value="TonB-dependent receptor, plug domain"/>
    <property type="match status" value="1"/>
</dbReference>
<dbReference type="InterPro" id="IPR037066">
    <property type="entry name" value="Plug_dom_sf"/>
</dbReference>
<dbReference type="InterPro" id="IPR039426">
    <property type="entry name" value="TonB-dep_rcpt-like"/>
</dbReference>
<keyword evidence="5 7" id="KW-0472">Membrane</keyword>
<keyword evidence="4 7" id="KW-0812">Transmembrane</keyword>
<proteinExistence type="inferred from homology"/>
<evidence type="ECO:0000256" key="1">
    <source>
        <dbReference type="ARBA" id="ARBA00004571"/>
    </source>
</evidence>
<evidence type="ECO:0000256" key="3">
    <source>
        <dbReference type="ARBA" id="ARBA00022452"/>
    </source>
</evidence>
<dbReference type="PANTHER" id="PTHR30069">
    <property type="entry name" value="TONB-DEPENDENT OUTER MEMBRANE RECEPTOR"/>
    <property type="match status" value="1"/>
</dbReference>
<evidence type="ECO:0000313" key="11">
    <source>
        <dbReference type="Proteomes" id="UP001195903"/>
    </source>
</evidence>